<evidence type="ECO:0000259" key="10">
    <source>
        <dbReference type="PROSITE" id="PS50867"/>
    </source>
</evidence>
<evidence type="ECO:0000256" key="8">
    <source>
        <dbReference type="SAM" id="MobiDB-lite"/>
    </source>
</evidence>
<dbReference type="SMART" id="SM00468">
    <property type="entry name" value="PreSET"/>
    <property type="match status" value="1"/>
</dbReference>
<evidence type="ECO:0000256" key="3">
    <source>
        <dbReference type="ARBA" id="ARBA00022603"/>
    </source>
</evidence>
<dbReference type="EMBL" id="JBEFKJ010000011">
    <property type="protein sequence ID" value="KAL2043412.1"/>
    <property type="molecule type" value="Genomic_DNA"/>
</dbReference>
<evidence type="ECO:0000256" key="7">
    <source>
        <dbReference type="ARBA" id="ARBA00022833"/>
    </source>
</evidence>
<feature type="domain" description="Post-SET" evidence="11">
    <location>
        <begin position="478"/>
        <end position="494"/>
    </location>
</feature>
<accession>A0ABR4AFP8</accession>
<dbReference type="SMART" id="SM00317">
    <property type="entry name" value="SET"/>
    <property type="match status" value="1"/>
</dbReference>
<sequence>MLPTSQTSSLDHSKQPGETPISLQPQPSPIFIQRTLSGARPHETLDIRTKSSSSTVSQSISKPYQLSLNFNKRRIIDLTLSDDEDELISGPHKKSRSSSQSTESIVEPLGKSNGAISQVAAGKAIKSHETASASRPFHFASKSTKVREKDSVFPSPYSWGASSPRPTSAVSAVKIGPPQPSPAICRETFLRNLSVLRGVTIVNTLDDSSPPLDFKFIEENVIGKGVHRATDEFMSGCTCRKDNGRQIGCEYLACECLEDSITAKEGKKMFPYSAASKDPGCLRSFYLEGGFHIFECNKKCNCESNCKNRVVQHGRTVPLEIFKTSNRGWGLRCKVNLKTGQFIDTYRGEIITHEEAERRGAKRRRDDQDNYFFDLDRWEDESEGYVCDGMYMGGPTRFMNHSCDSNCRQMTVSYNHADVNIYDLAFFATEPIPAGTELTFDYSASVDEDLDDEDEDVEQSWVISEKKAQELEKRKGYRPSRCLCGAWNCRGYFFT</sequence>
<feature type="compositionally biased region" description="Basic and acidic residues" evidence="8">
    <location>
        <begin position="40"/>
        <end position="49"/>
    </location>
</feature>
<comment type="subcellular location">
    <subcellularLocation>
        <location evidence="1">Chromosome</location>
    </subcellularLocation>
</comment>
<dbReference type="InterPro" id="IPR001214">
    <property type="entry name" value="SET_dom"/>
</dbReference>
<dbReference type="Pfam" id="PF00856">
    <property type="entry name" value="SET"/>
    <property type="match status" value="1"/>
</dbReference>
<keyword evidence="2" id="KW-0158">Chromosome</keyword>
<feature type="region of interest" description="Disordered" evidence="8">
    <location>
        <begin position="85"/>
        <end position="106"/>
    </location>
</feature>
<dbReference type="PROSITE" id="PS50867">
    <property type="entry name" value="PRE_SET"/>
    <property type="match status" value="1"/>
</dbReference>
<keyword evidence="6" id="KW-0479">Metal-binding</keyword>
<dbReference type="SUPFAM" id="SSF82199">
    <property type="entry name" value="SET domain"/>
    <property type="match status" value="1"/>
</dbReference>
<dbReference type="PANTHER" id="PTHR46223:SF3">
    <property type="entry name" value="HISTONE-LYSINE N-METHYLTRANSFERASE SET-23"/>
    <property type="match status" value="1"/>
</dbReference>
<dbReference type="Pfam" id="PF05033">
    <property type="entry name" value="Pre-SET"/>
    <property type="match status" value="1"/>
</dbReference>
<gene>
    <name evidence="12" type="ORF">N7G274_003718</name>
</gene>
<evidence type="ECO:0000259" key="9">
    <source>
        <dbReference type="PROSITE" id="PS50280"/>
    </source>
</evidence>
<organism evidence="12 13">
    <name type="scientific">Stereocaulon virgatum</name>
    <dbReference type="NCBI Taxonomy" id="373712"/>
    <lineage>
        <taxon>Eukaryota</taxon>
        <taxon>Fungi</taxon>
        <taxon>Dikarya</taxon>
        <taxon>Ascomycota</taxon>
        <taxon>Pezizomycotina</taxon>
        <taxon>Lecanoromycetes</taxon>
        <taxon>OSLEUM clade</taxon>
        <taxon>Lecanoromycetidae</taxon>
        <taxon>Lecanorales</taxon>
        <taxon>Lecanorineae</taxon>
        <taxon>Stereocaulaceae</taxon>
        <taxon>Stereocaulon</taxon>
    </lineage>
</organism>
<evidence type="ECO:0000259" key="11">
    <source>
        <dbReference type="PROSITE" id="PS50868"/>
    </source>
</evidence>
<dbReference type="InterPro" id="IPR046341">
    <property type="entry name" value="SET_dom_sf"/>
</dbReference>
<name>A0ABR4AFP8_9LECA</name>
<evidence type="ECO:0000256" key="2">
    <source>
        <dbReference type="ARBA" id="ARBA00022454"/>
    </source>
</evidence>
<dbReference type="PANTHER" id="PTHR46223">
    <property type="entry name" value="HISTONE-LYSINE N-METHYLTRANSFERASE SUV39H"/>
    <property type="match status" value="1"/>
</dbReference>
<dbReference type="Proteomes" id="UP001590950">
    <property type="component" value="Unassembled WGS sequence"/>
</dbReference>
<dbReference type="InterPro" id="IPR007728">
    <property type="entry name" value="Pre-SET_dom"/>
</dbReference>
<comment type="caution">
    <text evidence="12">The sequence shown here is derived from an EMBL/GenBank/DDBJ whole genome shotgun (WGS) entry which is preliminary data.</text>
</comment>
<feature type="compositionally biased region" description="Polar residues" evidence="8">
    <location>
        <begin position="1"/>
        <end position="10"/>
    </location>
</feature>
<reference evidence="12 13" key="1">
    <citation type="submission" date="2024-09" db="EMBL/GenBank/DDBJ databases">
        <title>Rethinking Asexuality: The Enigmatic Case of Functional Sexual Genes in Lepraria (Stereocaulaceae).</title>
        <authorList>
            <person name="Doellman M."/>
            <person name="Sun Y."/>
            <person name="Barcenas-Pena A."/>
            <person name="Lumbsch H.T."/>
            <person name="Grewe F."/>
        </authorList>
    </citation>
    <scope>NUCLEOTIDE SEQUENCE [LARGE SCALE GENOMIC DNA]</scope>
    <source>
        <strain evidence="12 13">Mercado 3170</strain>
    </source>
</reference>
<keyword evidence="3" id="KW-0489">Methyltransferase</keyword>
<evidence type="ECO:0008006" key="14">
    <source>
        <dbReference type="Google" id="ProtNLM"/>
    </source>
</evidence>
<dbReference type="PROSITE" id="PS50868">
    <property type="entry name" value="POST_SET"/>
    <property type="match status" value="1"/>
</dbReference>
<dbReference type="Gene3D" id="2.170.270.10">
    <property type="entry name" value="SET domain"/>
    <property type="match status" value="1"/>
</dbReference>
<protein>
    <recommendedName>
        <fullName evidence="14">SET domain-containing protein</fullName>
    </recommendedName>
</protein>
<keyword evidence="5" id="KW-0949">S-adenosyl-L-methionine</keyword>
<evidence type="ECO:0000256" key="5">
    <source>
        <dbReference type="ARBA" id="ARBA00022691"/>
    </source>
</evidence>
<evidence type="ECO:0000256" key="6">
    <source>
        <dbReference type="ARBA" id="ARBA00022723"/>
    </source>
</evidence>
<feature type="domain" description="SET" evidence="9">
    <location>
        <begin position="317"/>
        <end position="443"/>
    </location>
</feature>
<evidence type="ECO:0000313" key="12">
    <source>
        <dbReference type="EMBL" id="KAL2043412.1"/>
    </source>
</evidence>
<keyword evidence="4" id="KW-0808">Transferase</keyword>
<keyword evidence="7" id="KW-0862">Zinc</keyword>
<feature type="region of interest" description="Disordered" evidence="8">
    <location>
        <begin position="1"/>
        <end position="58"/>
    </location>
</feature>
<feature type="domain" description="Pre-SET" evidence="10">
    <location>
        <begin position="235"/>
        <end position="314"/>
    </location>
</feature>
<evidence type="ECO:0000256" key="1">
    <source>
        <dbReference type="ARBA" id="ARBA00004286"/>
    </source>
</evidence>
<keyword evidence="13" id="KW-1185">Reference proteome</keyword>
<evidence type="ECO:0000313" key="13">
    <source>
        <dbReference type="Proteomes" id="UP001590950"/>
    </source>
</evidence>
<dbReference type="InterPro" id="IPR050973">
    <property type="entry name" value="H3K9_Histone-Lys_N-MTase"/>
</dbReference>
<dbReference type="PROSITE" id="PS50280">
    <property type="entry name" value="SET"/>
    <property type="match status" value="1"/>
</dbReference>
<evidence type="ECO:0000256" key="4">
    <source>
        <dbReference type="ARBA" id="ARBA00022679"/>
    </source>
</evidence>
<proteinExistence type="predicted"/>
<dbReference type="InterPro" id="IPR003616">
    <property type="entry name" value="Post-SET_dom"/>
</dbReference>